<dbReference type="AlphaFoldDB" id="A0A8K0D5K4"/>
<feature type="non-terminal residue" evidence="1">
    <location>
        <position position="90"/>
    </location>
</feature>
<name>A0A8K0D5K4_IGNLU</name>
<accession>A0A8K0D5K4</accession>
<protein>
    <submittedName>
        <fullName evidence="1">Uncharacterized protein</fullName>
    </submittedName>
</protein>
<evidence type="ECO:0000313" key="1">
    <source>
        <dbReference type="EMBL" id="KAF2895015.1"/>
    </source>
</evidence>
<reference evidence="1" key="1">
    <citation type="submission" date="2019-08" db="EMBL/GenBank/DDBJ databases">
        <title>The genome of the North American firefly Photinus pyralis.</title>
        <authorList>
            <consortium name="Photinus pyralis genome working group"/>
            <person name="Fallon T.R."/>
            <person name="Sander Lower S.E."/>
            <person name="Weng J.-K."/>
        </authorList>
    </citation>
    <scope>NUCLEOTIDE SEQUENCE</scope>
    <source>
        <strain evidence="1">TRF0915ILg1</strain>
        <tissue evidence="1">Whole body</tissue>
    </source>
</reference>
<sequence length="90" mass="10402">MYCTVIDQLSPIEPDAILVEEEYESSTVEIGCPLTHHSITGQYGSFKLKELYGYVTGEEKEPKKTDTDNWKKWKKKDYIAVELIVSRIDE</sequence>
<gene>
    <name evidence="1" type="ORF">ILUMI_11157</name>
</gene>
<keyword evidence="2" id="KW-1185">Reference proteome</keyword>
<evidence type="ECO:0000313" key="2">
    <source>
        <dbReference type="Proteomes" id="UP000801492"/>
    </source>
</evidence>
<dbReference type="Proteomes" id="UP000801492">
    <property type="component" value="Unassembled WGS sequence"/>
</dbReference>
<proteinExistence type="predicted"/>
<comment type="caution">
    <text evidence="1">The sequence shown here is derived from an EMBL/GenBank/DDBJ whole genome shotgun (WGS) entry which is preliminary data.</text>
</comment>
<dbReference type="EMBL" id="VTPC01006354">
    <property type="protein sequence ID" value="KAF2895015.1"/>
    <property type="molecule type" value="Genomic_DNA"/>
</dbReference>
<organism evidence="1 2">
    <name type="scientific">Ignelater luminosus</name>
    <name type="common">Cucubano</name>
    <name type="synonym">Pyrophorus luminosus</name>
    <dbReference type="NCBI Taxonomy" id="2038154"/>
    <lineage>
        <taxon>Eukaryota</taxon>
        <taxon>Metazoa</taxon>
        <taxon>Ecdysozoa</taxon>
        <taxon>Arthropoda</taxon>
        <taxon>Hexapoda</taxon>
        <taxon>Insecta</taxon>
        <taxon>Pterygota</taxon>
        <taxon>Neoptera</taxon>
        <taxon>Endopterygota</taxon>
        <taxon>Coleoptera</taxon>
        <taxon>Polyphaga</taxon>
        <taxon>Elateriformia</taxon>
        <taxon>Elateroidea</taxon>
        <taxon>Elateridae</taxon>
        <taxon>Agrypninae</taxon>
        <taxon>Pyrophorini</taxon>
        <taxon>Ignelater</taxon>
    </lineage>
</organism>